<evidence type="ECO:0000313" key="1">
    <source>
        <dbReference type="EMBL" id="KJH40715.1"/>
    </source>
</evidence>
<sequence length="293" mass="34608">MTIVEPEESSETEKEEGKKIDMEVWQNFKRTVEKRPDGYYVHLPWKHSSDLLPDNWSISFKRLHKVWNDLREEGNLLDQYYEIFVKQIGENILEDIGHEPTKQCRKMSITPSEEKIEAIDVKTLGVWKTQSRRSYIGEANEIYKTLEKFQLRSVKMIVLQTLRFIVILVRRTNKRRKCAIQLSRLLRRIHIENNDNIKGENNKIAEKILVKQHQIAKLTPTIIHLLKALNIKQHPDGLFRYYGRLRNSELEENAKNPLIVLQKSWFADNIIKDCHNKGHSGVGHTMSLVREKY</sequence>
<evidence type="ECO:0000313" key="2">
    <source>
        <dbReference type="Proteomes" id="UP000053766"/>
    </source>
</evidence>
<keyword evidence="2" id="KW-1185">Reference proteome</keyword>
<dbReference type="AlphaFoldDB" id="A0A0D8X835"/>
<proteinExistence type="predicted"/>
<reference evidence="2" key="2">
    <citation type="journal article" date="2016" name="Sci. Rep.">
        <title>Dictyocaulus viviparus genome, variome and transcriptome elucidate lungworm biology and support future intervention.</title>
        <authorList>
            <person name="McNulty S.N."/>
            <person name="Strube C."/>
            <person name="Rosa B.A."/>
            <person name="Martin J.C."/>
            <person name="Tyagi R."/>
            <person name="Choi Y.J."/>
            <person name="Wang Q."/>
            <person name="Hallsworth Pepin K."/>
            <person name="Zhang X."/>
            <person name="Ozersky P."/>
            <person name="Wilson R.K."/>
            <person name="Sternberg P.W."/>
            <person name="Gasser R.B."/>
            <person name="Mitreva M."/>
        </authorList>
    </citation>
    <scope>NUCLEOTIDE SEQUENCE [LARGE SCALE GENOMIC DNA]</scope>
    <source>
        <strain evidence="2">HannoverDv2000</strain>
    </source>
</reference>
<gene>
    <name evidence="1" type="ORF">DICVIV_13324</name>
</gene>
<evidence type="ECO:0008006" key="3">
    <source>
        <dbReference type="Google" id="ProtNLM"/>
    </source>
</evidence>
<dbReference type="EMBL" id="KN717039">
    <property type="protein sequence ID" value="KJH40715.1"/>
    <property type="molecule type" value="Genomic_DNA"/>
</dbReference>
<organism evidence="1 2">
    <name type="scientific">Dictyocaulus viviparus</name>
    <name type="common">Bovine lungworm</name>
    <dbReference type="NCBI Taxonomy" id="29172"/>
    <lineage>
        <taxon>Eukaryota</taxon>
        <taxon>Metazoa</taxon>
        <taxon>Ecdysozoa</taxon>
        <taxon>Nematoda</taxon>
        <taxon>Chromadorea</taxon>
        <taxon>Rhabditida</taxon>
        <taxon>Rhabditina</taxon>
        <taxon>Rhabditomorpha</taxon>
        <taxon>Strongyloidea</taxon>
        <taxon>Metastrongylidae</taxon>
        <taxon>Dictyocaulus</taxon>
    </lineage>
</organism>
<name>A0A0D8X835_DICVI</name>
<dbReference type="OrthoDB" id="5872497at2759"/>
<dbReference type="Proteomes" id="UP000053766">
    <property type="component" value="Unassembled WGS sequence"/>
</dbReference>
<accession>A0A0D8X835</accession>
<protein>
    <recommendedName>
        <fullName evidence="3">Integrase zinc-binding domain-containing protein</fullName>
    </recommendedName>
</protein>
<dbReference type="PANTHER" id="PTHR47331">
    <property type="entry name" value="PHD-TYPE DOMAIN-CONTAINING PROTEIN"/>
    <property type="match status" value="1"/>
</dbReference>
<reference evidence="1 2" key="1">
    <citation type="submission" date="2013-11" db="EMBL/GenBank/DDBJ databases">
        <title>Draft genome of the bovine lungworm Dictyocaulus viviparus.</title>
        <authorList>
            <person name="Mitreva M."/>
        </authorList>
    </citation>
    <scope>NUCLEOTIDE SEQUENCE [LARGE SCALE GENOMIC DNA]</scope>
    <source>
        <strain evidence="1 2">HannoverDv2000</strain>
    </source>
</reference>